<feature type="compositionally biased region" description="Polar residues" evidence="1">
    <location>
        <begin position="650"/>
        <end position="660"/>
    </location>
</feature>
<proteinExistence type="predicted"/>
<evidence type="ECO:0000313" key="4">
    <source>
        <dbReference type="Proteomes" id="UP001177003"/>
    </source>
</evidence>
<dbReference type="SUPFAM" id="SSF56219">
    <property type="entry name" value="DNase I-like"/>
    <property type="match status" value="1"/>
</dbReference>
<feature type="domain" description="DUF4283" evidence="2">
    <location>
        <begin position="366"/>
        <end position="444"/>
    </location>
</feature>
<dbReference type="Proteomes" id="UP001177003">
    <property type="component" value="Chromosome 0"/>
</dbReference>
<accession>A0AA35VI47</accession>
<keyword evidence="4" id="KW-1185">Reference proteome</keyword>
<dbReference type="InterPro" id="IPR025558">
    <property type="entry name" value="DUF4283"/>
</dbReference>
<dbReference type="Gene3D" id="3.60.10.10">
    <property type="entry name" value="Endonuclease/exonuclease/phosphatase"/>
    <property type="match status" value="1"/>
</dbReference>
<dbReference type="Pfam" id="PF14111">
    <property type="entry name" value="DUF4283"/>
    <property type="match status" value="1"/>
</dbReference>
<dbReference type="PANTHER" id="PTHR31286">
    <property type="entry name" value="GLYCINE-RICH CELL WALL STRUCTURAL PROTEIN 1.8-LIKE"/>
    <property type="match status" value="1"/>
</dbReference>
<evidence type="ECO:0000256" key="1">
    <source>
        <dbReference type="SAM" id="MobiDB-lite"/>
    </source>
</evidence>
<evidence type="ECO:0000313" key="3">
    <source>
        <dbReference type="EMBL" id="CAI9263407.1"/>
    </source>
</evidence>
<reference evidence="3" key="1">
    <citation type="submission" date="2023-04" db="EMBL/GenBank/DDBJ databases">
        <authorList>
            <person name="Vijverberg K."/>
            <person name="Xiong W."/>
            <person name="Schranz E."/>
        </authorList>
    </citation>
    <scope>NUCLEOTIDE SEQUENCE</scope>
</reference>
<organism evidence="3 4">
    <name type="scientific">Lactuca saligna</name>
    <name type="common">Willowleaf lettuce</name>
    <dbReference type="NCBI Taxonomy" id="75948"/>
    <lineage>
        <taxon>Eukaryota</taxon>
        <taxon>Viridiplantae</taxon>
        <taxon>Streptophyta</taxon>
        <taxon>Embryophyta</taxon>
        <taxon>Tracheophyta</taxon>
        <taxon>Spermatophyta</taxon>
        <taxon>Magnoliopsida</taxon>
        <taxon>eudicotyledons</taxon>
        <taxon>Gunneridae</taxon>
        <taxon>Pentapetalae</taxon>
        <taxon>asterids</taxon>
        <taxon>campanulids</taxon>
        <taxon>Asterales</taxon>
        <taxon>Asteraceae</taxon>
        <taxon>Cichorioideae</taxon>
        <taxon>Cichorieae</taxon>
        <taxon>Lactucinae</taxon>
        <taxon>Lactuca</taxon>
    </lineage>
</organism>
<protein>
    <recommendedName>
        <fullName evidence="2">DUF4283 domain-containing protein</fullName>
    </recommendedName>
</protein>
<evidence type="ECO:0000259" key="2">
    <source>
        <dbReference type="Pfam" id="PF14111"/>
    </source>
</evidence>
<feature type="region of interest" description="Disordered" evidence="1">
    <location>
        <begin position="610"/>
        <end position="660"/>
    </location>
</feature>
<name>A0AA35VI47_LACSI</name>
<dbReference type="PANTHER" id="PTHR31286:SF99">
    <property type="entry name" value="DUF4283 DOMAIN-CONTAINING PROTEIN"/>
    <property type="match status" value="1"/>
</dbReference>
<dbReference type="AlphaFoldDB" id="A0AA35VI47"/>
<feature type="compositionally biased region" description="Polar residues" evidence="1">
    <location>
        <begin position="610"/>
        <end position="619"/>
    </location>
</feature>
<dbReference type="InterPro" id="IPR040256">
    <property type="entry name" value="At4g02000-like"/>
</dbReference>
<dbReference type="InterPro" id="IPR036691">
    <property type="entry name" value="Endo/exonu/phosph_ase_sf"/>
</dbReference>
<feature type="compositionally biased region" description="Low complexity" evidence="1">
    <location>
        <begin position="630"/>
        <end position="639"/>
    </location>
</feature>
<gene>
    <name evidence="3" type="ORF">LSALG_LOCUS4098</name>
</gene>
<sequence>MAPLMTPLVNYITVKKEEVSTEDLSSPVLEFEKDITQFCSPGEKEAMMVFWNSLTLNEKEGFVHGLRFIKKKYNKEGEFDSSFDESIDNVKKLSSVSHRNDILMKWKELNQKKKEKVIHKLCTSKIKKQVEANIGKNRVPLKSSASLFPVAVDMKKTSDLEASDGLQKVGETLLNFIPDGIPISNNNNPVIVDLQEICSMRSQVKEKKVKKKIEIDDLVSQQLEQVCNEIIFHFPSKFNHLELANEGEFKFKYVEDDEEKYEGQMIIDEKEEIRKTGYNKNGGLLITEDMLEEMKASNTKGKEEIVTPVQVLVEEKSEGKVSYAEKVSGKKLNAANLISKIKKKADLPVGAVEMPISDILKGCSPFKTTLYGYFIDKHVNFFNVNKFAHNMWKRYGLEEVMVNEEGIYFFRFSSEQGMLNVLEGGVWMIFDSAFIVRRWTTGISSARDQHDKVPVWVKIYNVPLEYWNGTGLSHIAWEIGKPLDVDAHTAKMCQEHWGRPAFMRILIEMSAANEWLKELEVFSSDLVTGERISSKCKIEYAWNPSKCSHCKVYGHRDATCGIILAKESNSLKTSKVGEENKEEKKIDLMEVLIASTKSVQEDQDGFQTVVRNKGNNMGENSKEEMKNKKQNANQGQKGKSYGGEKIENGTKASLQGQKGNKSVKSVMTAEGNQWNKGKGSQGYNGKNQIMKGSFYSRNFEQGQTSNNDYLLNKRENNAANFMGKKDVAGFSHGSGKIEEEVKSEDRGKIKVVGQKYVSKSGLDFKISSNFDSKPHSLKSNSPFNFSTNNKFDVLNNLEEENPFVFAKKGVDEADLAYLDSVDQMEVIGANKYMDRRALWASLVHHKGLVKNDPWLVGGDFNVTLNLNESTMGSSRYSKGMVEFIECINSIEIQDINSNGLNFTWNQKPKGIDGILKKLDRVMGNSRLLDEFPSIYASFLPYGISDHSPIVIKLPLKINFKVLPFKFPNVLTLNPELKILVEKQWKVEVQGIKMFCLIQKLKNLKKPIRKLLKNQGHFSENVIHLRKELEAVQSDLDADPFNVQLRELEAIFLGEFKKDCEKEENF</sequence>
<dbReference type="EMBL" id="OX465086">
    <property type="protein sequence ID" value="CAI9263407.1"/>
    <property type="molecule type" value="Genomic_DNA"/>
</dbReference>